<comment type="subcellular location">
    <subcellularLocation>
        <location evidence="1">Cytoplasm</location>
    </subcellularLocation>
</comment>
<evidence type="ECO:0000256" key="4">
    <source>
        <dbReference type="ARBA" id="ARBA00022490"/>
    </source>
</evidence>
<dbReference type="Pfam" id="PF03951">
    <property type="entry name" value="Gln-synt_N"/>
    <property type="match status" value="1"/>
</dbReference>
<dbReference type="Proteomes" id="UP000515163">
    <property type="component" value="Unplaced"/>
</dbReference>
<keyword evidence="14" id="KW-1185">Reference proteome</keyword>
<evidence type="ECO:0000313" key="14">
    <source>
        <dbReference type="Proteomes" id="UP000515163"/>
    </source>
</evidence>
<dbReference type="GO" id="GO:0005737">
    <property type="term" value="C:cytoplasm"/>
    <property type="evidence" value="ECO:0007669"/>
    <property type="project" value="UniProtKB-SubCell"/>
</dbReference>
<organism evidence="14 15">
    <name type="scientific">Actinia tenebrosa</name>
    <name type="common">Australian red waratah sea anemone</name>
    <dbReference type="NCBI Taxonomy" id="6105"/>
    <lineage>
        <taxon>Eukaryota</taxon>
        <taxon>Metazoa</taxon>
        <taxon>Cnidaria</taxon>
        <taxon>Anthozoa</taxon>
        <taxon>Hexacorallia</taxon>
        <taxon>Actiniaria</taxon>
        <taxon>Actiniidae</taxon>
        <taxon>Actinia</taxon>
    </lineage>
</organism>
<evidence type="ECO:0000256" key="10">
    <source>
        <dbReference type="RuleBase" id="RU000384"/>
    </source>
</evidence>
<proteinExistence type="inferred from homology"/>
<dbReference type="PANTHER" id="PTHR20852">
    <property type="entry name" value="GLUTAMINE SYNTHETASE"/>
    <property type="match status" value="1"/>
</dbReference>
<feature type="domain" description="GS beta-grasp" evidence="12">
    <location>
        <begin position="28"/>
        <end position="108"/>
    </location>
</feature>
<dbReference type="InterPro" id="IPR036651">
    <property type="entry name" value="Gln_synt_N_sf"/>
</dbReference>
<keyword evidence="6 11" id="KW-0547">Nucleotide-binding</keyword>
<dbReference type="AlphaFoldDB" id="A0A6P8II22"/>
<dbReference type="SUPFAM" id="SSF55931">
    <property type="entry name" value="Glutamine synthetase/guanido kinase"/>
    <property type="match status" value="1"/>
</dbReference>
<evidence type="ECO:0000256" key="2">
    <source>
        <dbReference type="ARBA" id="ARBA00009897"/>
    </source>
</evidence>
<dbReference type="InterPro" id="IPR027302">
    <property type="entry name" value="Gln_synth_N_conserv_site"/>
</dbReference>
<dbReference type="InParanoid" id="A0A6P8II22"/>
<comment type="catalytic activity">
    <reaction evidence="8 11">
        <text>L-glutamate + NH4(+) + ATP = L-glutamine + ADP + phosphate + H(+)</text>
        <dbReference type="Rhea" id="RHEA:16169"/>
        <dbReference type="ChEBI" id="CHEBI:15378"/>
        <dbReference type="ChEBI" id="CHEBI:28938"/>
        <dbReference type="ChEBI" id="CHEBI:29985"/>
        <dbReference type="ChEBI" id="CHEBI:30616"/>
        <dbReference type="ChEBI" id="CHEBI:43474"/>
        <dbReference type="ChEBI" id="CHEBI:58359"/>
        <dbReference type="ChEBI" id="CHEBI:456216"/>
        <dbReference type="EC" id="6.3.1.2"/>
    </reaction>
</comment>
<dbReference type="Gene3D" id="3.30.590.10">
    <property type="entry name" value="Glutamine synthetase/guanido kinase, catalytic domain"/>
    <property type="match status" value="1"/>
</dbReference>
<dbReference type="PANTHER" id="PTHR20852:SF57">
    <property type="entry name" value="GLUTAMINE SYNTHETASE 2 CYTOPLASMIC"/>
    <property type="match status" value="1"/>
</dbReference>
<dbReference type="InterPro" id="IPR050292">
    <property type="entry name" value="Glutamine_Synthetase"/>
</dbReference>
<reference evidence="15" key="1">
    <citation type="submission" date="2025-08" db="UniProtKB">
        <authorList>
            <consortium name="RefSeq"/>
        </authorList>
    </citation>
    <scope>IDENTIFICATION</scope>
    <source>
        <tissue evidence="15">Tentacle</tissue>
    </source>
</reference>
<dbReference type="FunFam" id="3.10.20.70:FF:000004">
    <property type="entry name" value="Glutamine synthetase"/>
    <property type="match status" value="1"/>
</dbReference>
<dbReference type="InterPro" id="IPR027303">
    <property type="entry name" value="Gln_synth_gly_rich_site"/>
</dbReference>
<keyword evidence="5 11" id="KW-0436">Ligase</keyword>
<dbReference type="PROSITE" id="PS00181">
    <property type="entry name" value="GLNA_ATP"/>
    <property type="match status" value="1"/>
</dbReference>
<evidence type="ECO:0000313" key="15">
    <source>
        <dbReference type="RefSeq" id="XP_031566193.1"/>
    </source>
</evidence>
<name>A0A6P8II22_ACTTE</name>
<dbReference type="PROSITE" id="PS00180">
    <property type="entry name" value="GLNA_1"/>
    <property type="match status" value="1"/>
</dbReference>
<dbReference type="KEGG" id="aten:116301296"/>
<dbReference type="EC" id="6.3.1.2" evidence="3 11"/>
<evidence type="ECO:0000256" key="11">
    <source>
        <dbReference type="RuleBase" id="RU004356"/>
    </source>
</evidence>
<dbReference type="GO" id="GO:0005524">
    <property type="term" value="F:ATP binding"/>
    <property type="evidence" value="ECO:0007669"/>
    <property type="project" value="UniProtKB-KW"/>
</dbReference>
<dbReference type="SMART" id="SM01230">
    <property type="entry name" value="Gln-synt_C"/>
    <property type="match status" value="1"/>
</dbReference>
<keyword evidence="7 11" id="KW-0067">ATP-binding</keyword>
<evidence type="ECO:0000256" key="5">
    <source>
        <dbReference type="ARBA" id="ARBA00022598"/>
    </source>
</evidence>
<evidence type="ECO:0000259" key="12">
    <source>
        <dbReference type="PROSITE" id="PS51986"/>
    </source>
</evidence>
<evidence type="ECO:0000256" key="9">
    <source>
        <dbReference type="PROSITE-ProRule" id="PRU01330"/>
    </source>
</evidence>
<dbReference type="RefSeq" id="XP_031566193.1">
    <property type="nucleotide sequence ID" value="XM_031710333.1"/>
</dbReference>
<comment type="similarity">
    <text evidence="2 9 10">Belongs to the glutamine synthetase family.</text>
</comment>
<keyword evidence="4" id="KW-0963">Cytoplasm</keyword>
<sequence>MSLHDKRTATDKVSVLDKYHKLDQGDRIQALYIWVDGTGEGIRCKTRTLDKLPESIDDLPIWNFDGSSTGQAEGFNSDVYLHPVSTFKDPFRGGENILVLCETYKYNHKPTNTNHRKSCFEVMENDKVKKSIPWFGIEQEYTLLDVDGHPLGWPKGGFPGPQGPYYCGVGTNKVFGREIVEAHYRACLYAGIKIAGTNAEVMPAQWEYQVGPCEGIEMGDHLWMSRYILHRVAEDFGVVVTFDPKPMPGDWNGAGAHCNYSTLEMRNEGGMKDIYEAIKKLEENHDYHIKKYDPNQGRDNARRLTGRNETSSINEFSHGVANRGASVRIPRQCAEDGKGYLEDRRPSSNCDPYSVTEAIVRTTILNHTE</sequence>
<dbReference type="FunFam" id="3.30.590.10:FF:000011">
    <property type="entry name" value="Glutamine synthetase"/>
    <property type="match status" value="1"/>
</dbReference>
<dbReference type="GO" id="GO:0004356">
    <property type="term" value="F:glutamine synthetase activity"/>
    <property type="evidence" value="ECO:0007669"/>
    <property type="project" value="UniProtKB-EC"/>
</dbReference>
<evidence type="ECO:0000256" key="7">
    <source>
        <dbReference type="ARBA" id="ARBA00022840"/>
    </source>
</evidence>
<dbReference type="Gene3D" id="3.10.20.70">
    <property type="entry name" value="Glutamine synthetase, N-terminal domain"/>
    <property type="match status" value="1"/>
</dbReference>
<dbReference type="PROSITE" id="PS51986">
    <property type="entry name" value="GS_BETA_GRASP"/>
    <property type="match status" value="1"/>
</dbReference>
<accession>A0A6P8II22</accession>
<dbReference type="InterPro" id="IPR008147">
    <property type="entry name" value="Gln_synt_N"/>
</dbReference>
<dbReference type="InterPro" id="IPR014746">
    <property type="entry name" value="Gln_synth/guanido_kin_cat_dom"/>
</dbReference>
<evidence type="ECO:0000259" key="13">
    <source>
        <dbReference type="PROSITE" id="PS51987"/>
    </source>
</evidence>
<evidence type="ECO:0000256" key="6">
    <source>
        <dbReference type="ARBA" id="ARBA00022741"/>
    </source>
</evidence>
<evidence type="ECO:0000256" key="8">
    <source>
        <dbReference type="ARBA" id="ARBA00049436"/>
    </source>
</evidence>
<dbReference type="Pfam" id="PF00120">
    <property type="entry name" value="Gln-synt_C"/>
    <property type="match status" value="1"/>
</dbReference>
<dbReference type="GO" id="GO:0006542">
    <property type="term" value="P:glutamine biosynthetic process"/>
    <property type="evidence" value="ECO:0007669"/>
    <property type="project" value="InterPro"/>
</dbReference>
<dbReference type="GeneID" id="116301296"/>
<evidence type="ECO:0000256" key="3">
    <source>
        <dbReference type="ARBA" id="ARBA00012937"/>
    </source>
</evidence>
<dbReference type="OrthoDB" id="1936100at2759"/>
<dbReference type="PROSITE" id="PS51987">
    <property type="entry name" value="GS_CATALYTIC"/>
    <property type="match status" value="1"/>
</dbReference>
<protein>
    <recommendedName>
        <fullName evidence="3 11">Glutamine synthetase</fullName>
        <ecNumber evidence="3 11">6.3.1.2</ecNumber>
    </recommendedName>
</protein>
<dbReference type="SUPFAM" id="SSF54368">
    <property type="entry name" value="Glutamine synthetase, N-terminal domain"/>
    <property type="match status" value="1"/>
</dbReference>
<evidence type="ECO:0000256" key="1">
    <source>
        <dbReference type="ARBA" id="ARBA00004496"/>
    </source>
</evidence>
<gene>
    <name evidence="15" type="primary">LOC116301296</name>
</gene>
<dbReference type="InterPro" id="IPR008146">
    <property type="entry name" value="Gln_synth_cat_dom"/>
</dbReference>
<dbReference type="FunCoup" id="A0A6P8II22">
    <property type="interactions" value="2106"/>
</dbReference>
<feature type="domain" description="GS catalytic" evidence="13">
    <location>
        <begin position="115"/>
        <end position="369"/>
    </location>
</feature>